<dbReference type="AlphaFoldDB" id="A0A930YHF1"/>
<dbReference type="PANTHER" id="PTHR10824:SF4">
    <property type="entry name" value="ACYL-COENZYME A THIOESTERASE 1-LIKE"/>
    <property type="match status" value="1"/>
</dbReference>
<comment type="similarity">
    <text evidence="1">Belongs to the C/M/P thioester hydrolase family.</text>
</comment>
<evidence type="ECO:0000256" key="1">
    <source>
        <dbReference type="ARBA" id="ARBA00006538"/>
    </source>
</evidence>
<proteinExistence type="inferred from homology"/>
<keyword evidence="6" id="KW-1185">Reference proteome</keyword>
<gene>
    <name evidence="5" type="ORF">ISU10_04025</name>
</gene>
<dbReference type="SUPFAM" id="SSF53474">
    <property type="entry name" value="alpha/beta-Hydrolases"/>
    <property type="match status" value="1"/>
</dbReference>
<evidence type="ECO:0000313" key="5">
    <source>
        <dbReference type="EMBL" id="MBF4766933.1"/>
    </source>
</evidence>
<dbReference type="InterPro" id="IPR042490">
    <property type="entry name" value="Thio_Ohase/BAAT_N"/>
</dbReference>
<dbReference type="InterPro" id="IPR006862">
    <property type="entry name" value="Thio_Ohase/aa_AcTrfase"/>
</dbReference>
<dbReference type="InterPro" id="IPR016662">
    <property type="entry name" value="Acyl-CoA_thioEstase_long-chain"/>
</dbReference>
<evidence type="ECO:0000256" key="2">
    <source>
        <dbReference type="PIRSR" id="PIRSR016521-1"/>
    </source>
</evidence>
<dbReference type="Gene3D" id="2.60.40.2240">
    <property type="entry name" value="Acyl-CoA thioester hydrolase/BAAT N-terminal domain"/>
    <property type="match status" value="1"/>
</dbReference>
<dbReference type="Pfam" id="PF08840">
    <property type="entry name" value="BAAT_C"/>
    <property type="match status" value="1"/>
</dbReference>
<dbReference type="InterPro" id="IPR029058">
    <property type="entry name" value="AB_hydrolase_fold"/>
</dbReference>
<dbReference type="InterPro" id="IPR014940">
    <property type="entry name" value="BAAT_C"/>
</dbReference>
<feature type="domain" description="BAAT/Acyl-CoA thioester hydrolase C-terminal" evidence="4">
    <location>
        <begin position="191"/>
        <end position="390"/>
    </location>
</feature>
<reference evidence="5" key="1">
    <citation type="submission" date="2020-11" db="EMBL/GenBank/DDBJ databases">
        <title>Nocardioides cynanchi sp. nov., isolated from soil of rhizosphere of Cynanchum wilfordii.</title>
        <authorList>
            <person name="Lee J.-S."/>
            <person name="Suh M.K."/>
            <person name="Kim J.-S."/>
        </authorList>
    </citation>
    <scope>NUCLEOTIDE SEQUENCE</scope>
    <source>
        <strain evidence="5">KCTC 19276</strain>
    </source>
</reference>
<feature type="active site" description="Charge relay system" evidence="2">
    <location>
        <position position="347"/>
    </location>
</feature>
<protein>
    <submittedName>
        <fullName evidence="5">Acyl-CoA thioesterase/BAAT N-terminal domain-containing protein</fullName>
    </submittedName>
</protein>
<dbReference type="Pfam" id="PF04775">
    <property type="entry name" value="Bile_Hydr_Trans"/>
    <property type="match status" value="1"/>
</dbReference>
<organism evidence="5 6">
    <name type="scientific">Nocardioides agariphilus</name>
    <dbReference type="NCBI Taxonomy" id="433664"/>
    <lineage>
        <taxon>Bacteria</taxon>
        <taxon>Bacillati</taxon>
        <taxon>Actinomycetota</taxon>
        <taxon>Actinomycetes</taxon>
        <taxon>Propionibacteriales</taxon>
        <taxon>Nocardioidaceae</taxon>
        <taxon>Nocardioides</taxon>
    </lineage>
</organism>
<dbReference type="Gene3D" id="3.40.50.1820">
    <property type="entry name" value="alpha/beta hydrolase"/>
    <property type="match status" value="1"/>
</dbReference>
<evidence type="ECO:0000259" key="3">
    <source>
        <dbReference type="Pfam" id="PF04775"/>
    </source>
</evidence>
<dbReference type="GO" id="GO:0006631">
    <property type="term" value="P:fatty acid metabolic process"/>
    <property type="evidence" value="ECO:0007669"/>
    <property type="project" value="TreeGrafter"/>
</dbReference>
<feature type="active site" description="Charge relay system" evidence="2">
    <location>
        <position position="219"/>
    </location>
</feature>
<dbReference type="RefSeq" id="WP_194695093.1">
    <property type="nucleotide sequence ID" value="NZ_JADKPO010000004.1"/>
</dbReference>
<evidence type="ECO:0000259" key="4">
    <source>
        <dbReference type="Pfam" id="PF08840"/>
    </source>
</evidence>
<dbReference type="GO" id="GO:0047617">
    <property type="term" value="F:fatty acyl-CoA hydrolase activity"/>
    <property type="evidence" value="ECO:0007669"/>
    <property type="project" value="TreeGrafter"/>
</dbReference>
<dbReference type="Proteomes" id="UP000660668">
    <property type="component" value="Unassembled WGS sequence"/>
</dbReference>
<dbReference type="PANTHER" id="PTHR10824">
    <property type="entry name" value="ACYL-COENZYME A THIOESTERASE-RELATED"/>
    <property type="match status" value="1"/>
</dbReference>
<dbReference type="EMBL" id="JADKPO010000004">
    <property type="protein sequence ID" value="MBF4766933.1"/>
    <property type="molecule type" value="Genomic_DNA"/>
</dbReference>
<evidence type="ECO:0000313" key="6">
    <source>
        <dbReference type="Proteomes" id="UP000660668"/>
    </source>
</evidence>
<sequence length="397" mass="41474">MELRPGRAGALVDTPDGVVVTGAPPRARVTIEASLELSGLSWSCVGEYVVDDNGEVDTARAASVGGSYHGVDPFGLFWSADVPRRPDPQSVRPLNVTLRATCEDLVCDASYLRRVQGDGVTDHVVDATGVVGRLFAPAEEGGSRAVVLLSGSEGGMAWPLMGALLASHGVTSLSLAYFGRAGVPDQLRDIDVEVVGRACDWLRRVPGVEDRPPSVIGISRSGELALLAAALEPDKVGPVVSLVGSGVAWGELDEQTGAHVAAWRFEGEPVPQLREDPDHPLALLDDAEALAAAEIPVERATGPVLLLSGEDDGFWPSARLSRIAEARAQREGCGEKVVHVAYPDAGHGVGSPPGLAMPSVVHLGEATLRPGGTRAGNQAARVDAWSRILEHVGAPIR</sequence>
<dbReference type="PIRSF" id="PIRSF016521">
    <property type="entry name" value="Acyl-CoA_hydro"/>
    <property type="match status" value="1"/>
</dbReference>
<feature type="active site" description="Charge relay system" evidence="2">
    <location>
        <position position="312"/>
    </location>
</feature>
<feature type="domain" description="Acyl-CoA thioester hydrolase/bile acid-CoA amino acid N-acetyltransferase" evidence="3">
    <location>
        <begin position="16"/>
        <end position="125"/>
    </location>
</feature>
<name>A0A930YHF1_9ACTN</name>
<accession>A0A930YHF1</accession>
<dbReference type="GO" id="GO:0006637">
    <property type="term" value="P:acyl-CoA metabolic process"/>
    <property type="evidence" value="ECO:0007669"/>
    <property type="project" value="InterPro"/>
</dbReference>
<comment type="caution">
    <text evidence="5">The sequence shown here is derived from an EMBL/GenBank/DDBJ whole genome shotgun (WGS) entry which is preliminary data.</text>
</comment>